<dbReference type="EMBL" id="KZ150250">
    <property type="protein sequence ID" value="PZC71825.1"/>
    <property type="molecule type" value="Genomic_DNA"/>
</dbReference>
<evidence type="ECO:0000256" key="2">
    <source>
        <dbReference type="ARBA" id="ARBA00008222"/>
    </source>
</evidence>
<dbReference type="InterPro" id="IPR042618">
    <property type="entry name" value="IQCG"/>
</dbReference>
<reference evidence="11 12" key="1">
    <citation type="journal article" date="2017" name="BMC Biol.">
        <title>Genomic innovations, transcriptional plasticity and gene loss underlying the evolution and divergence of two highly polyphagous and invasive Helicoverpa pest species.</title>
        <authorList>
            <person name="Pearce S.L."/>
            <person name="Clarke D.F."/>
            <person name="East P.D."/>
            <person name="Elfekih S."/>
            <person name="Gordon K.H."/>
            <person name="Jermiin L.S."/>
            <person name="McGaughran A."/>
            <person name="Oakeshott J.G."/>
            <person name="Papanikolaou A."/>
            <person name="Perera O.P."/>
            <person name="Rane R.V."/>
            <person name="Richards S."/>
            <person name="Tay W.T."/>
            <person name="Walsh T.K."/>
            <person name="Anderson A."/>
            <person name="Anderson C.J."/>
            <person name="Asgari S."/>
            <person name="Board P.G."/>
            <person name="Bretschneider A."/>
            <person name="Campbell P.M."/>
            <person name="Chertemps T."/>
            <person name="Christeller J.T."/>
            <person name="Coppin C.W."/>
            <person name="Downes S.J."/>
            <person name="Duan G."/>
            <person name="Farnsworth C.A."/>
            <person name="Good R.T."/>
            <person name="Han L.B."/>
            <person name="Han Y.C."/>
            <person name="Hatje K."/>
            <person name="Horne I."/>
            <person name="Huang Y.P."/>
            <person name="Hughes D.S."/>
            <person name="Jacquin-Joly E."/>
            <person name="James W."/>
            <person name="Jhangiani S."/>
            <person name="Kollmar M."/>
            <person name="Kuwar S.S."/>
            <person name="Li S."/>
            <person name="Liu N.Y."/>
            <person name="Maibeche M.T."/>
            <person name="Miller J.R."/>
            <person name="Montagne N."/>
            <person name="Perry T."/>
            <person name="Qu J."/>
            <person name="Song S.V."/>
            <person name="Sutton G.G."/>
            <person name="Vogel H."/>
            <person name="Walenz B.P."/>
            <person name="Xu W."/>
            <person name="Zhang H.J."/>
            <person name="Zou Z."/>
            <person name="Batterham P."/>
            <person name="Edwards O.R."/>
            <person name="Feyereisen R."/>
            <person name="Gibbs R.A."/>
            <person name="Heckel D.G."/>
            <person name="McGrath A."/>
            <person name="Robin C."/>
            <person name="Scherer S.E."/>
            <person name="Worley K.C."/>
            <person name="Wu Y.D."/>
        </authorList>
    </citation>
    <scope>NUCLEOTIDE SEQUENCE [LARGE SCALE GENOMIC DNA]</scope>
    <source>
        <strain evidence="11">Harm_GR_Male_#8</strain>
        <tissue evidence="11">Whole organism</tissue>
    </source>
</reference>
<dbReference type="OrthoDB" id="76265at2759"/>
<keyword evidence="5" id="KW-0282">Flagellum</keyword>
<dbReference type="PANTHER" id="PTHR14871">
    <property type="entry name" value="DYNEIN REGULATORY COMPLEX PROTEIN 9"/>
    <property type="match status" value="1"/>
</dbReference>
<gene>
    <name evidence="11" type="primary">HaOG212400</name>
    <name evidence="11" type="ORF">B5X24_HaOG212400</name>
</gene>
<organism evidence="11 12">
    <name type="scientific">Helicoverpa armigera</name>
    <name type="common">Cotton bollworm</name>
    <name type="synonym">Heliothis armigera</name>
    <dbReference type="NCBI Taxonomy" id="29058"/>
    <lineage>
        <taxon>Eukaryota</taxon>
        <taxon>Metazoa</taxon>
        <taxon>Ecdysozoa</taxon>
        <taxon>Arthropoda</taxon>
        <taxon>Hexapoda</taxon>
        <taxon>Insecta</taxon>
        <taxon>Pterygota</taxon>
        <taxon>Neoptera</taxon>
        <taxon>Endopterygota</taxon>
        <taxon>Lepidoptera</taxon>
        <taxon>Glossata</taxon>
        <taxon>Ditrysia</taxon>
        <taxon>Noctuoidea</taxon>
        <taxon>Noctuidae</taxon>
        <taxon>Heliothinae</taxon>
        <taxon>Helicoverpa</taxon>
    </lineage>
</organism>
<feature type="coiled-coil region" evidence="10">
    <location>
        <begin position="228"/>
        <end position="262"/>
    </location>
</feature>
<dbReference type="CDD" id="cd23766">
    <property type="entry name" value="IQCG"/>
    <property type="match status" value="1"/>
</dbReference>
<evidence type="ECO:0000256" key="6">
    <source>
        <dbReference type="ARBA" id="ARBA00023069"/>
    </source>
</evidence>
<dbReference type="AlphaFoldDB" id="A0A2W1BD65"/>
<feature type="coiled-coil region" evidence="10">
    <location>
        <begin position="85"/>
        <end position="115"/>
    </location>
</feature>
<keyword evidence="10" id="KW-0175">Coiled coil</keyword>
<dbReference type="PANTHER" id="PTHR14871:SF1">
    <property type="entry name" value="DYNEIN REGULATORY COMPLEX PROTEIN 9"/>
    <property type="match status" value="1"/>
</dbReference>
<keyword evidence="6" id="KW-0969">Cilium</keyword>
<dbReference type="Proteomes" id="UP000249218">
    <property type="component" value="Unassembled WGS sequence"/>
</dbReference>
<dbReference type="GO" id="GO:0005737">
    <property type="term" value="C:cytoplasm"/>
    <property type="evidence" value="ECO:0007669"/>
    <property type="project" value="TreeGrafter"/>
</dbReference>
<accession>A0A2W1BD65</accession>
<evidence type="ECO:0000256" key="4">
    <source>
        <dbReference type="ARBA" id="ARBA00022490"/>
    </source>
</evidence>
<proteinExistence type="inferred from homology"/>
<comment type="similarity">
    <text evidence="2">Belongs to the DRC9 family.</text>
</comment>
<dbReference type="PROSITE" id="PS50096">
    <property type="entry name" value="IQ"/>
    <property type="match status" value="1"/>
</dbReference>
<dbReference type="GO" id="GO:0031514">
    <property type="term" value="C:motile cilium"/>
    <property type="evidence" value="ECO:0007669"/>
    <property type="project" value="TreeGrafter"/>
</dbReference>
<dbReference type="InterPro" id="IPR000048">
    <property type="entry name" value="IQ_motif_EF-hand-BS"/>
</dbReference>
<evidence type="ECO:0000313" key="11">
    <source>
        <dbReference type="EMBL" id="PZC71825.1"/>
    </source>
</evidence>
<evidence type="ECO:0000313" key="12">
    <source>
        <dbReference type="Proteomes" id="UP000249218"/>
    </source>
</evidence>
<evidence type="ECO:0000256" key="1">
    <source>
        <dbReference type="ARBA" id="ARBA00004611"/>
    </source>
</evidence>
<evidence type="ECO:0000256" key="10">
    <source>
        <dbReference type="SAM" id="Coils"/>
    </source>
</evidence>
<evidence type="ECO:0000256" key="8">
    <source>
        <dbReference type="ARBA" id="ARBA00023273"/>
    </source>
</evidence>
<keyword evidence="7" id="KW-0206">Cytoskeleton</keyword>
<keyword evidence="8" id="KW-0966">Cell projection</keyword>
<protein>
    <recommendedName>
        <fullName evidence="3">Dynein regulatory complex protein 9</fullName>
    </recommendedName>
    <alternativeName>
        <fullName evidence="9">IQ domain-containing protein G</fullName>
    </alternativeName>
</protein>
<name>A0A2W1BD65_HELAM</name>
<evidence type="ECO:0000256" key="5">
    <source>
        <dbReference type="ARBA" id="ARBA00022846"/>
    </source>
</evidence>
<keyword evidence="12" id="KW-1185">Reference proteome</keyword>
<evidence type="ECO:0000256" key="9">
    <source>
        <dbReference type="ARBA" id="ARBA00032183"/>
    </source>
</evidence>
<evidence type="ECO:0000256" key="3">
    <source>
        <dbReference type="ARBA" id="ARBA00013738"/>
    </source>
</evidence>
<evidence type="ECO:0000256" key="7">
    <source>
        <dbReference type="ARBA" id="ARBA00023212"/>
    </source>
</evidence>
<keyword evidence="4" id="KW-0963">Cytoplasm</keyword>
<dbReference type="Pfam" id="PF00612">
    <property type="entry name" value="IQ"/>
    <property type="match status" value="1"/>
</dbReference>
<dbReference type="GO" id="GO:0044782">
    <property type="term" value="P:cilium organization"/>
    <property type="evidence" value="ECO:0007669"/>
    <property type="project" value="TreeGrafter"/>
</dbReference>
<comment type="subcellular location">
    <subcellularLocation>
        <location evidence="1">Cytoplasm</location>
        <location evidence="1">Cytoskeleton</location>
        <location evidence="1">Flagellum axoneme</location>
    </subcellularLocation>
</comment>
<sequence length="321" mass="38353">MWILERCNNGLSILKTLADINHLRAIKYGVYNPNETKDELDGIDPHNLNCVIYKIKKLDADRKYINNVIVATYLALAQSFNYKPLVKHINEIEERERHRIDLEAEESKNRILRKELGRQVRQQHNHIKTVIYDTDVIIDKLRTQVEDSVLFSEVRGRYIDNWQQARTEQHNQTISDIENKPLSTIEAFKQRSDHELRIHTEVELLVTIAINETLARIEEWMDKYDKDMEKIDLQIQIKKNDYQNMRDRRIELEEKIARHDEKMKNWINFKDEREKARAYREKMTTSAIIVQAWWRGLLVRLELGPFKPKKGKRAIDAKKKK</sequence>